<proteinExistence type="predicted"/>
<feature type="chain" id="PRO_5046768899" evidence="2">
    <location>
        <begin position="19"/>
        <end position="271"/>
    </location>
</feature>
<name>A0ABP8H4H3_9BACT</name>
<feature type="compositionally biased region" description="Basic residues" evidence="1">
    <location>
        <begin position="261"/>
        <end position="271"/>
    </location>
</feature>
<evidence type="ECO:0000256" key="1">
    <source>
        <dbReference type="SAM" id="MobiDB-lite"/>
    </source>
</evidence>
<gene>
    <name evidence="3" type="ORF">GCM10023184_27670</name>
</gene>
<keyword evidence="4" id="KW-1185">Reference proteome</keyword>
<organism evidence="3 4">
    <name type="scientific">Flaviaesturariibacter amylovorans</name>
    <dbReference type="NCBI Taxonomy" id="1084520"/>
    <lineage>
        <taxon>Bacteria</taxon>
        <taxon>Pseudomonadati</taxon>
        <taxon>Bacteroidota</taxon>
        <taxon>Chitinophagia</taxon>
        <taxon>Chitinophagales</taxon>
        <taxon>Chitinophagaceae</taxon>
        <taxon>Flaviaestuariibacter</taxon>
    </lineage>
</organism>
<dbReference type="RefSeq" id="WP_345256352.1">
    <property type="nucleotide sequence ID" value="NZ_BAABGY010000008.1"/>
</dbReference>
<accession>A0ABP8H4H3</accession>
<sequence>MRILLFTLLLLSSRHAQAQLPAGDYTQPGRAGRRENCVTLDLLADGTFYFNDMRSSSCWFWFQYLGAWTTRGDTLILRYRRGQYQVVTEMYASGDPESRQMQVPVRYRDGAPARNAQVSYSCSGSFSKEKVNTDSAGRAVLDVPDHCICGPDHPVLQRFTVWPDKDDPLHYYGIYTRYEKGDRCTITLDRPSPPVEETAEQRFMIGCDQLRYLGPHADNAHLHWGNFDFPSQEGHRETGEPMLRQKARPAPMHGGAGVVSLRKKPLAKRGR</sequence>
<feature type="region of interest" description="Disordered" evidence="1">
    <location>
        <begin position="247"/>
        <end position="271"/>
    </location>
</feature>
<evidence type="ECO:0000313" key="3">
    <source>
        <dbReference type="EMBL" id="GAA4333991.1"/>
    </source>
</evidence>
<evidence type="ECO:0000313" key="4">
    <source>
        <dbReference type="Proteomes" id="UP001501725"/>
    </source>
</evidence>
<comment type="caution">
    <text evidence="3">The sequence shown here is derived from an EMBL/GenBank/DDBJ whole genome shotgun (WGS) entry which is preliminary data.</text>
</comment>
<keyword evidence="2" id="KW-0732">Signal</keyword>
<dbReference type="Proteomes" id="UP001501725">
    <property type="component" value="Unassembled WGS sequence"/>
</dbReference>
<feature type="signal peptide" evidence="2">
    <location>
        <begin position="1"/>
        <end position="18"/>
    </location>
</feature>
<reference evidence="4" key="1">
    <citation type="journal article" date="2019" name="Int. J. Syst. Evol. Microbiol.">
        <title>The Global Catalogue of Microorganisms (GCM) 10K type strain sequencing project: providing services to taxonomists for standard genome sequencing and annotation.</title>
        <authorList>
            <consortium name="The Broad Institute Genomics Platform"/>
            <consortium name="The Broad Institute Genome Sequencing Center for Infectious Disease"/>
            <person name="Wu L."/>
            <person name="Ma J."/>
        </authorList>
    </citation>
    <scope>NUCLEOTIDE SEQUENCE [LARGE SCALE GENOMIC DNA]</scope>
    <source>
        <strain evidence="4">JCM 17919</strain>
    </source>
</reference>
<protein>
    <submittedName>
        <fullName evidence="3">Uncharacterized protein</fullName>
    </submittedName>
</protein>
<evidence type="ECO:0000256" key="2">
    <source>
        <dbReference type="SAM" id="SignalP"/>
    </source>
</evidence>
<dbReference type="EMBL" id="BAABGY010000008">
    <property type="protein sequence ID" value="GAA4333991.1"/>
    <property type="molecule type" value="Genomic_DNA"/>
</dbReference>